<sequence>MSAINLALPTTDGRVRPIIRSRSQVPLALPSTTPTVNGKLPCHARANVNEDGTSKSHQSRSHFERLKKSHMPTFDGSSDPENVENWISKMESNFEDVKVILAKPFLVEKVEKLSGETIPGRES</sequence>
<proteinExistence type="predicted"/>
<dbReference type="Proteomes" id="UP001060085">
    <property type="component" value="Linkage Group LG04"/>
</dbReference>
<keyword evidence="2" id="KW-1185">Reference proteome</keyword>
<evidence type="ECO:0000313" key="2">
    <source>
        <dbReference type="Proteomes" id="UP001060085"/>
    </source>
</evidence>
<gene>
    <name evidence="1" type="ORF">M9H77_18422</name>
</gene>
<dbReference type="EMBL" id="CM044704">
    <property type="protein sequence ID" value="KAI5668569.1"/>
    <property type="molecule type" value="Genomic_DNA"/>
</dbReference>
<accession>A0ACC0B7D7</accession>
<name>A0ACC0B7D7_CATRO</name>
<comment type="caution">
    <text evidence="1">The sequence shown here is derived from an EMBL/GenBank/DDBJ whole genome shotgun (WGS) entry which is preliminary data.</text>
</comment>
<protein>
    <submittedName>
        <fullName evidence="1">Uncharacterized protein</fullName>
    </submittedName>
</protein>
<evidence type="ECO:0000313" key="1">
    <source>
        <dbReference type="EMBL" id="KAI5668569.1"/>
    </source>
</evidence>
<organism evidence="1 2">
    <name type="scientific">Catharanthus roseus</name>
    <name type="common">Madagascar periwinkle</name>
    <name type="synonym">Vinca rosea</name>
    <dbReference type="NCBI Taxonomy" id="4058"/>
    <lineage>
        <taxon>Eukaryota</taxon>
        <taxon>Viridiplantae</taxon>
        <taxon>Streptophyta</taxon>
        <taxon>Embryophyta</taxon>
        <taxon>Tracheophyta</taxon>
        <taxon>Spermatophyta</taxon>
        <taxon>Magnoliopsida</taxon>
        <taxon>eudicotyledons</taxon>
        <taxon>Gunneridae</taxon>
        <taxon>Pentapetalae</taxon>
        <taxon>asterids</taxon>
        <taxon>lamiids</taxon>
        <taxon>Gentianales</taxon>
        <taxon>Apocynaceae</taxon>
        <taxon>Rauvolfioideae</taxon>
        <taxon>Vinceae</taxon>
        <taxon>Catharanthinae</taxon>
        <taxon>Catharanthus</taxon>
    </lineage>
</organism>
<reference evidence="2" key="1">
    <citation type="journal article" date="2023" name="Nat. Plants">
        <title>Single-cell RNA sequencing provides a high-resolution roadmap for understanding the multicellular compartmentation of specialized metabolism.</title>
        <authorList>
            <person name="Sun S."/>
            <person name="Shen X."/>
            <person name="Li Y."/>
            <person name="Li Y."/>
            <person name="Wang S."/>
            <person name="Li R."/>
            <person name="Zhang H."/>
            <person name="Shen G."/>
            <person name="Guo B."/>
            <person name="Wei J."/>
            <person name="Xu J."/>
            <person name="St-Pierre B."/>
            <person name="Chen S."/>
            <person name="Sun C."/>
        </authorList>
    </citation>
    <scope>NUCLEOTIDE SEQUENCE [LARGE SCALE GENOMIC DNA]</scope>
</reference>